<organism evidence="7 8">
    <name type="scientific">Pistricoccus aurantiacus</name>
    <dbReference type="NCBI Taxonomy" id="1883414"/>
    <lineage>
        <taxon>Bacteria</taxon>
        <taxon>Pseudomonadati</taxon>
        <taxon>Pseudomonadota</taxon>
        <taxon>Gammaproteobacteria</taxon>
        <taxon>Oceanospirillales</taxon>
        <taxon>Halomonadaceae</taxon>
        <taxon>Pistricoccus</taxon>
    </lineage>
</organism>
<accession>A0A5B8SQD9</accession>
<dbReference type="InterPro" id="IPR000055">
    <property type="entry name" value="Restrct_endonuc_typeI_TRD"/>
</dbReference>
<dbReference type="GO" id="GO:0003677">
    <property type="term" value="F:DNA binding"/>
    <property type="evidence" value="ECO:0007669"/>
    <property type="project" value="UniProtKB-KW"/>
</dbReference>
<dbReference type="GO" id="GO:0004519">
    <property type="term" value="F:endonuclease activity"/>
    <property type="evidence" value="ECO:0007669"/>
    <property type="project" value="UniProtKB-KW"/>
</dbReference>
<keyword evidence="7" id="KW-0540">Nuclease</keyword>
<reference evidence="7 8" key="1">
    <citation type="submission" date="2019-06" db="EMBL/GenBank/DDBJ databases">
        <title>Genome analyses of bacteria isolated from kimchi.</title>
        <authorList>
            <person name="Lee S."/>
            <person name="Ahn S."/>
            <person name="Roh S."/>
        </authorList>
    </citation>
    <scope>NUCLEOTIDE SEQUENCE [LARGE SCALE GENOMIC DNA]</scope>
    <source>
        <strain evidence="7 8">CBA4606</strain>
    </source>
</reference>
<evidence type="ECO:0000256" key="1">
    <source>
        <dbReference type="ARBA" id="ARBA00010923"/>
    </source>
</evidence>
<proteinExistence type="inferred from homology"/>
<keyword evidence="2" id="KW-0680">Restriction system</keyword>
<dbReference type="PANTHER" id="PTHR43140">
    <property type="entry name" value="TYPE-1 RESTRICTION ENZYME ECOKI SPECIFICITY PROTEIN"/>
    <property type="match status" value="1"/>
</dbReference>
<dbReference type="REBASE" id="369597">
    <property type="entry name" value="S.Pau4606ORF4630P"/>
</dbReference>
<keyword evidence="3" id="KW-0238">DNA-binding</keyword>
<evidence type="ECO:0000259" key="6">
    <source>
        <dbReference type="Pfam" id="PF01420"/>
    </source>
</evidence>
<dbReference type="Pfam" id="PF01420">
    <property type="entry name" value="Methylase_S"/>
    <property type="match status" value="2"/>
</dbReference>
<dbReference type="Proteomes" id="UP000321272">
    <property type="component" value="Chromosome"/>
</dbReference>
<dbReference type="Gene3D" id="3.90.220.20">
    <property type="entry name" value="DNA methylase specificity domains"/>
    <property type="match status" value="2"/>
</dbReference>
<feature type="coiled-coil region" evidence="4">
    <location>
        <begin position="436"/>
        <end position="463"/>
    </location>
</feature>
<dbReference type="RefSeq" id="WP_147183500.1">
    <property type="nucleotide sequence ID" value="NZ_CP042382.1"/>
</dbReference>
<feature type="domain" description="Type I restriction modification DNA specificity" evidence="6">
    <location>
        <begin position="286"/>
        <end position="455"/>
    </location>
</feature>
<evidence type="ECO:0000256" key="3">
    <source>
        <dbReference type="ARBA" id="ARBA00023125"/>
    </source>
</evidence>
<evidence type="ECO:0000256" key="2">
    <source>
        <dbReference type="ARBA" id="ARBA00022747"/>
    </source>
</evidence>
<dbReference type="PANTHER" id="PTHR43140:SF1">
    <property type="entry name" value="TYPE I RESTRICTION ENZYME ECOKI SPECIFICITY SUBUNIT"/>
    <property type="match status" value="1"/>
</dbReference>
<dbReference type="OrthoDB" id="398435at2"/>
<evidence type="ECO:0000313" key="8">
    <source>
        <dbReference type="Proteomes" id="UP000321272"/>
    </source>
</evidence>
<dbReference type="Gene3D" id="1.10.287.1120">
    <property type="entry name" value="Bipartite methylase S protein"/>
    <property type="match status" value="1"/>
</dbReference>
<evidence type="ECO:0000313" key="7">
    <source>
        <dbReference type="EMBL" id="QEA38434.1"/>
    </source>
</evidence>
<dbReference type="EMBL" id="CP042382">
    <property type="protein sequence ID" value="QEA38434.1"/>
    <property type="molecule type" value="Genomic_DNA"/>
</dbReference>
<evidence type="ECO:0000256" key="5">
    <source>
        <dbReference type="SAM" id="MobiDB-lite"/>
    </source>
</evidence>
<feature type="region of interest" description="Disordered" evidence="5">
    <location>
        <begin position="494"/>
        <end position="515"/>
    </location>
</feature>
<sequence>MDDVVNEVSAQYLTITNNTEAQELPMGWASCKLKEIIQLNYGKALKKTDRNDYGKTPVYGSSGIVGYHDAPLTTKPSLIIGRKGAVGSIYLETKNCWPIDTVYFSQVPSGTNAKYLKYLLSFANLNRLEKSTAIPGLSRSDANEVIINIAPTKEQHRIVAKIEELFSEIDSGVESLKTAQAKLKAARQSLLKAAFEGKLTEQWRKENAHQLESQEALLERIQAEREAYYQQQLADWKQQVQDWEAAGKEGKKPRKPKAPKALPPLTQEELAELPELPEGWFYLQLSALGELARGKSKHRPRNDPLLFGGDYPFIQTSEVKNSKGVIREYNSTYNEAGLAQSKLWPKGTLCITIAANIAETAFLNFSACFPDSIVGFASRGNTTSPKYIEKFISSAQQRLEFFAPATAQKNINLKTLENLVIPYCSPEEQSLIISQIEASLSQLDQLEQTLAASLKQAEALKQSILKRAFAGKLVPQDPNDEPASELLARIRAERIHAEQEKQPKTRRGKCQEPTS</sequence>
<dbReference type="KEGG" id="paur:FGL86_04640"/>
<dbReference type="AlphaFoldDB" id="A0A5B8SQD9"/>
<protein>
    <submittedName>
        <fullName evidence="7">Restriction endonuclease subunit S</fullName>
    </submittedName>
</protein>
<dbReference type="SUPFAM" id="SSF116734">
    <property type="entry name" value="DNA methylase specificity domain"/>
    <property type="match status" value="2"/>
</dbReference>
<feature type="compositionally biased region" description="Basic and acidic residues" evidence="5">
    <location>
        <begin position="494"/>
        <end position="503"/>
    </location>
</feature>
<name>A0A5B8SQD9_9GAMM</name>
<dbReference type="CDD" id="cd17267">
    <property type="entry name" value="RMtype1_S_EcoAO83I-TRD1-CR1_like"/>
    <property type="match status" value="1"/>
</dbReference>
<keyword evidence="8" id="KW-1185">Reference proteome</keyword>
<dbReference type="InterPro" id="IPR051212">
    <property type="entry name" value="Type-I_RE_S_subunit"/>
</dbReference>
<dbReference type="CDD" id="cd17282">
    <property type="entry name" value="RMtype1_S_Eco16444ORF1681_TRD1-CR1_like"/>
    <property type="match status" value="1"/>
</dbReference>
<keyword evidence="7" id="KW-0378">Hydrolase</keyword>
<feature type="coiled-coil region" evidence="4">
    <location>
        <begin position="204"/>
        <end position="231"/>
    </location>
</feature>
<comment type="similarity">
    <text evidence="1">Belongs to the type-I restriction system S methylase family.</text>
</comment>
<dbReference type="GO" id="GO:0009307">
    <property type="term" value="P:DNA restriction-modification system"/>
    <property type="evidence" value="ECO:0007669"/>
    <property type="project" value="UniProtKB-KW"/>
</dbReference>
<dbReference type="InterPro" id="IPR044946">
    <property type="entry name" value="Restrct_endonuc_typeI_TRD_sf"/>
</dbReference>
<feature type="domain" description="Type I restriction modification DNA specificity" evidence="6">
    <location>
        <begin position="26"/>
        <end position="169"/>
    </location>
</feature>
<gene>
    <name evidence="7" type="ORF">FGL86_04640</name>
</gene>
<keyword evidence="4" id="KW-0175">Coiled coil</keyword>
<evidence type="ECO:0000256" key="4">
    <source>
        <dbReference type="SAM" id="Coils"/>
    </source>
</evidence>
<keyword evidence="7" id="KW-0255">Endonuclease</keyword>